<evidence type="ECO:0000256" key="4">
    <source>
        <dbReference type="ARBA" id="ARBA00023277"/>
    </source>
</evidence>
<dbReference type="NCBIfam" id="TIGR00221">
    <property type="entry name" value="nagA"/>
    <property type="match status" value="1"/>
</dbReference>
<dbReference type="PIRSF" id="PIRSF038994">
    <property type="entry name" value="NagA"/>
    <property type="match status" value="1"/>
</dbReference>
<sequence length="405" mass="43904">MFTVLLNGKIITPFRRIDRGAVLIENDHIKEFGAMDKVTIPEGSRLIDVGGAFISPGFIDLHLHGAWGGDVMGATTADLLRMAQGVVKGGVTSFLPTTLSGPLPDIVKAVDCIGRAMRMDIHGAKILGAHLEGPYFSLEQKGAQNPLYIINPKPEDYLPLFDKYPFIIRVSAAPELDGALELGQELKRRGIVASIAHSNASYQEVLQAIEHGYTHATHIFSGMSTIKRVDAYRVAGVVESVLVLDELTTEMIADGHHLPPSLMKLVLKTKGIDKVCLVTDSMKAAGLGPGRYELGGLDVLIESAIPEVFEISTQERNYVAKLADRSAFASSVATMDQLVRNMVKHVGLNIVDAVKLVTCNPARMQGIDHERGAIAEGMKADITVFDENVDIHLTMAEGEIVYQND</sequence>
<evidence type="ECO:0000313" key="9">
    <source>
        <dbReference type="EMBL" id="TCL53676.1"/>
    </source>
</evidence>
<dbReference type="PANTHER" id="PTHR11113">
    <property type="entry name" value="N-ACETYLGLUCOSAMINE-6-PHOSPHATE DEACETYLASE"/>
    <property type="match status" value="1"/>
</dbReference>
<comment type="similarity">
    <text evidence="1 5">Belongs to the metallo-dependent hydrolases superfamily. NagA family.</text>
</comment>
<protein>
    <submittedName>
        <fullName evidence="9">N-acetylglucosamine-6-phosphate deacetylase</fullName>
    </submittedName>
</protein>
<dbReference type="InterPro" id="IPR003764">
    <property type="entry name" value="GlcNAc_6-P_deAcase"/>
</dbReference>
<dbReference type="GO" id="GO:0046872">
    <property type="term" value="F:metal ion binding"/>
    <property type="evidence" value="ECO:0007669"/>
    <property type="project" value="UniProtKB-KW"/>
</dbReference>
<evidence type="ECO:0000256" key="3">
    <source>
        <dbReference type="ARBA" id="ARBA00022801"/>
    </source>
</evidence>
<keyword evidence="2 7" id="KW-0479">Metal-binding</keyword>
<dbReference type="SUPFAM" id="SSF51338">
    <property type="entry name" value="Composite domain of metallo-dependent hydrolases"/>
    <property type="match status" value="1"/>
</dbReference>
<organism evidence="9 10">
    <name type="scientific">Hydrogenispora ethanolica</name>
    <dbReference type="NCBI Taxonomy" id="1082276"/>
    <lineage>
        <taxon>Bacteria</taxon>
        <taxon>Bacillati</taxon>
        <taxon>Bacillota</taxon>
        <taxon>Hydrogenispora</taxon>
    </lineage>
</organism>
<evidence type="ECO:0000259" key="8">
    <source>
        <dbReference type="Pfam" id="PF01979"/>
    </source>
</evidence>
<dbReference type="InterPro" id="IPR032466">
    <property type="entry name" value="Metal_Hydrolase"/>
</dbReference>
<dbReference type="SUPFAM" id="SSF51556">
    <property type="entry name" value="Metallo-dependent hydrolases"/>
    <property type="match status" value="1"/>
</dbReference>
<evidence type="ECO:0000256" key="6">
    <source>
        <dbReference type="PIRSR" id="PIRSR038994-1"/>
    </source>
</evidence>
<feature type="binding site" evidence="7">
    <location>
        <position position="197"/>
    </location>
    <ligand>
        <name>Zn(2+)</name>
        <dbReference type="ChEBI" id="CHEBI:29105"/>
    </ligand>
</feature>
<dbReference type="PANTHER" id="PTHR11113:SF14">
    <property type="entry name" value="N-ACETYLGLUCOSAMINE-6-PHOSPHATE DEACETYLASE"/>
    <property type="match status" value="1"/>
</dbReference>
<dbReference type="GO" id="GO:0006046">
    <property type="term" value="P:N-acetylglucosamine catabolic process"/>
    <property type="evidence" value="ECO:0007669"/>
    <property type="project" value="TreeGrafter"/>
</dbReference>
<evidence type="ECO:0000313" key="10">
    <source>
        <dbReference type="Proteomes" id="UP000295008"/>
    </source>
</evidence>
<dbReference type="Proteomes" id="UP000295008">
    <property type="component" value="Unassembled WGS sequence"/>
</dbReference>
<comment type="caution">
    <text evidence="9">The sequence shown here is derived from an EMBL/GenBank/DDBJ whole genome shotgun (WGS) entry which is preliminary data.</text>
</comment>
<reference evidence="9 10" key="1">
    <citation type="submission" date="2019-03" db="EMBL/GenBank/DDBJ databases">
        <title>Genomic Encyclopedia of Type Strains, Phase IV (KMG-IV): sequencing the most valuable type-strain genomes for metagenomic binning, comparative biology and taxonomic classification.</title>
        <authorList>
            <person name="Goeker M."/>
        </authorList>
    </citation>
    <scope>NUCLEOTIDE SEQUENCE [LARGE SCALE GENOMIC DNA]</scope>
    <source>
        <strain evidence="9 10">LX-B</strain>
    </source>
</reference>
<accession>A0A4R1QJG0</accession>
<evidence type="ECO:0000256" key="7">
    <source>
        <dbReference type="PIRSR" id="PIRSR038994-3"/>
    </source>
</evidence>
<dbReference type="InterPro" id="IPR006680">
    <property type="entry name" value="Amidohydro-rel"/>
</dbReference>
<dbReference type="EMBL" id="SLUN01000074">
    <property type="protein sequence ID" value="TCL53676.1"/>
    <property type="molecule type" value="Genomic_DNA"/>
</dbReference>
<dbReference type="CDD" id="cd00854">
    <property type="entry name" value="NagA"/>
    <property type="match status" value="1"/>
</dbReference>
<feature type="domain" description="Amidohydrolase-related" evidence="8">
    <location>
        <begin position="53"/>
        <end position="401"/>
    </location>
</feature>
<evidence type="ECO:0000256" key="2">
    <source>
        <dbReference type="ARBA" id="ARBA00022723"/>
    </source>
</evidence>
<proteinExistence type="inferred from homology"/>
<comment type="cofactor">
    <cofactor evidence="7">
        <name>a divalent metal cation</name>
        <dbReference type="ChEBI" id="CHEBI:60240"/>
    </cofactor>
    <text evidence="7">Binds 1 divalent metal cation per subunit.</text>
</comment>
<feature type="binding site" evidence="7">
    <location>
        <position position="132"/>
    </location>
    <ligand>
        <name>Zn(2+)</name>
        <dbReference type="ChEBI" id="CHEBI:29105"/>
    </ligand>
</feature>
<feature type="binding site" evidence="7">
    <location>
        <position position="218"/>
    </location>
    <ligand>
        <name>Zn(2+)</name>
        <dbReference type="ChEBI" id="CHEBI:29105"/>
    </ligand>
</feature>
<dbReference type="AlphaFoldDB" id="A0A4R1QJG0"/>
<feature type="active site" description="Proton donor/acceptor" evidence="6">
    <location>
        <position position="280"/>
    </location>
</feature>
<evidence type="ECO:0000256" key="5">
    <source>
        <dbReference type="PIRNR" id="PIRNR038994"/>
    </source>
</evidence>
<dbReference type="Gene3D" id="3.20.20.140">
    <property type="entry name" value="Metal-dependent hydrolases"/>
    <property type="match status" value="1"/>
</dbReference>
<evidence type="ECO:0000256" key="1">
    <source>
        <dbReference type="ARBA" id="ARBA00010716"/>
    </source>
</evidence>
<name>A0A4R1QJG0_HYDET</name>
<keyword evidence="3 5" id="KW-0378">Hydrolase</keyword>
<dbReference type="Gene3D" id="2.30.40.10">
    <property type="entry name" value="Urease, subunit C, domain 1"/>
    <property type="match status" value="1"/>
</dbReference>
<dbReference type="InterPro" id="IPR011059">
    <property type="entry name" value="Metal-dep_hydrolase_composite"/>
</dbReference>
<dbReference type="Pfam" id="PF01979">
    <property type="entry name" value="Amidohydro_1"/>
    <property type="match status" value="1"/>
</dbReference>
<keyword evidence="10" id="KW-1185">Reference proteome</keyword>
<dbReference type="OrthoDB" id="9776488at2"/>
<keyword evidence="4 5" id="KW-0119">Carbohydrate metabolism</keyword>
<gene>
    <name evidence="9" type="ORF">EDC14_10742</name>
</gene>
<dbReference type="GO" id="GO:0008448">
    <property type="term" value="F:N-acetylglucosamine-6-phosphate deacetylase activity"/>
    <property type="evidence" value="ECO:0007669"/>
    <property type="project" value="InterPro"/>
</dbReference>
<dbReference type="RefSeq" id="WP_132018349.1">
    <property type="nucleotide sequence ID" value="NZ_SLUN01000074.1"/>
</dbReference>